<dbReference type="PANTHER" id="PTHR43806:SF11">
    <property type="entry name" value="CEREVISIN-RELATED"/>
    <property type="match status" value="1"/>
</dbReference>
<dbReference type="Proteomes" id="UP000599688">
    <property type="component" value="Unassembled WGS sequence"/>
</dbReference>
<comment type="similarity">
    <text evidence="1 5">Belongs to the peptidase S8 family.</text>
</comment>
<dbReference type="InterPro" id="IPR050131">
    <property type="entry name" value="Peptidase_S8_subtilisin-like"/>
</dbReference>
<dbReference type="InterPro" id="IPR023828">
    <property type="entry name" value="Peptidase_S8_Ser-AS"/>
</dbReference>
<dbReference type="GO" id="GO:0006508">
    <property type="term" value="P:proteolysis"/>
    <property type="evidence" value="ECO:0007669"/>
    <property type="project" value="UniProtKB-KW"/>
</dbReference>
<accession>A0A917E683</accession>
<dbReference type="AlphaFoldDB" id="A0A917E683"/>
<evidence type="ECO:0000313" key="8">
    <source>
        <dbReference type="Proteomes" id="UP000599688"/>
    </source>
</evidence>
<reference evidence="7 8" key="1">
    <citation type="journal article" date="2014" name="Int. J. Syst. Evol. Microbiol.">
        <title>Complete genome sequence of Corynebacterium casei LMG S-19264T (=DSM 44701T), isolated from a smear-ripened cheese.</title>
        <authorList>
            <consortium name="US DOE Joint Genome Institute (JGI-PGF)"/>
            <person name="Walter F."/>
            <person name="Albersmeier A."/>
            <person name="Kalinowski J."/>
            <person name="Ruckert C."/>
        </authorList>
    </citation>
    <scope>NUCLEOTIDE SEQUENCE [LARGE SCALE GENOMIC DNA]</scope>
    <source>
        <strain evidence="7 8">CGMCC 1.12925</strain>
    </source>
</reference>
<evidence type="ECO:0000256" key="4">
    <source>
        <dbReference type="ARBA" id="ARBA00022825"/>
    </source>
</evidence>
<evidence type="ECO:0000259" key="6">
    <source>
        <dbReference type="Pfam" id="PF00082"/>
    </source>
</evidence>
<keyword evidence="3" id="KW-0378">Hydrolase</keyword>
<dbReference type="InterPro" id="IPR036852">
    <property type="entry name" value="Peptidase_S8/S53_dom_sf"/>
</dbReference>
<evidence type="ECO:0000256" key="3">
    <source>
        <dbReference type="ARBA" id="ARBA00022801"/>
    </source>
</evidence>
<comment type="caution">
    <text evidence="7">The sequence shown here is derived from an EMBL/GenBank/DDBJ whole genome shotgun (WGS) entry which is preliminary data.</text>
</comment>
<dbReference type="Pfam" id="PF00082">
    <property type="entry name" value="Peptidase_S8"/>
    <property type="match status" value="1"/>
</dbReference>
<dbReference type="EMBL" id="BMGL01000003">
    <property type="protein sequence ID" value="GGE07082.1"/>
    <property type="molecule type" value="Genomic_DNA"/>
</dbReference>
<organism evidence="7 8">
    <name type="scientific">Psychroflexus salis</name>
    <dbReference type="NCBI Taxonomy" id="1526574"/>
    <lineage>
        <taxon>Bacteria</taxon>
        <taxon>Pseudomonadati</taxon>
        <taxon>Bacteroidota</taxon>
        <taxon>Flavobacteriia</taxon>
        <taxon>Flavobacteriales</taxon>
        <taxon>Flavobacteriaceae</taxon>
        <taxon>Psychroflexus</taxon>
    </lineage>
</organism>
<dbReference type="Gene3D" id="3.40.50.200">
    <property type="entry name" value="Peptidase S8/S53 domain"/>
    <property type="match status" value="1"/>
</dbReference>
<dbReference type="GO" id="GO:0004252">
    <property type="term" value="F:serine-type endopeptidase activity"/>
    <property type="evidence" value="ECO:0007669"/>
    <property type="project" value="InterPro"/>
</dbReference>
<evidence type="ECO:0000313" key="7">
    <source>
        <dbReference type="EMBL" id="GGE07082.1"/>
    </source>
</evidence>
<feature type="domain" description="Peptidase S8/S53" evidence="6">
    <location>
        <begin position="2"/>
        <end position="208"/>
    </location>
</feature>
<gene>
    <name evidence="7" type="ORF">GCM10010831_05730</name>
</gene>
<comment type="caution">
    <text evidence="5">Lacks conserved residue(s) required for the propagation of feature annotation.</text>
</comment>
<dbReference type="PROSITE" id="PS51892">
    <property type="entry name" value="SUBTILASE"/>
    <property type="match status" value="1"/>
</dbReference>
<dbReference type="PROSITE" id="PS00138">
    <property type="entry name" value="SUBTILASE_SER"/>
    <property type="match status" value="1"/>
</dbReference>
<keyword evidence="4" id="KW-0720">Serine protease</keyword>
<dbReference type="PANTHER" id="PTHR43806">
    <property type="entry name" value="PEPTIDASE S8"/>
    <property type="match status" value="1"/>
</dbReference>
<evidence type="ECO:0000256" key="5">
    <source>
        <dbReference type="PROSITE-ProRule" id="PRU01240"/>
    </source>
</evidence>
<evidence type="ECO:0000256" key="2">
    <source>
        <dbReference type="ARBA" id="ARBA00022670"/>
    </source>
</evidence>
<proteinExistence type="inferred from homology"/>
<sequence length="294" mass="32479">MGAAAADTNNSFGIVSIGYDSSLIPFYNTNFFHHTAALYLAENYDEIKVVNISMSGTSSYVAGLVFKTVWEDEGVTIVAAAGNGWQSNSDGEAYYYPASFEHVISVSSVGSQNKYGTVDENNRSYDWKDVHQLHVNNPNYTHQHNDKVDLVAPGYSVATTTGHNGYRLSYGTSFASPMVAGTVALMYEVYPGITPDEVKQILQSTADDIYHIPENQPYIGELGAGRLNAYAAVLTAKCIYEDNPNPDLDLMMQNSKDDFGVEPNTETDVIWNSPDIWVRNQPDGHLYMDVLFFK</sequence>
<name>A0A917E683_9FLAO</name>
<dbReference type="RefSeq" id="WP_188405265.1">
    <property type="nucleotide sequence ID" value="NZ_BMGL01000003.1"/>
</dbReference>
<evidence type="ECO:0000256" key="1">
    <source>
        <dbReference type="ARBA" id="ARBA00011073"/>
    </source>
</evidence>
<keyword evidence="8" id="KW-1185">Reference proteome</keyword>
<protein>
    <recommendedName>
        <fullName evidence="6">Peptidase S8/S53 domain-containing protein</fullName>
    </recommendedName>
</protein>
<dbReference type="SUPFAM" id="SSF52743">
    <property type="entry name" value="Subtilisin-like"/>
    <property type="match status" value="1"/>
</dbReference>
<keyword evidence="2" id="KW-0645">Protease</keyword>
<dbReference type="InterPro" id="IPR000209">
    <property type="entry name" value="Peptidase_S8/S53_dom"/>
</dbReference>
<dbReference type="CDD" id="cd00306">
    <property type="entry name" value="Peptidases_S8_S53"/>
    <property type="match status" value="1"/>
</dbReference>